<keyword evidence="7" id="KW-1185">Reference proteome</keyword>
<evidence type="ECO:0000256" key="2">
    <source>
        <dbReference type="ARBA" id="ARBA00023015"/>
    </source>
</evidence>
<organism evidence="6 7">
    <name type="scientific">Bordetella petrii (strain ATCC BAA-461 / DSM 12804 / CCUG 43448 / CIP 107267 / Se-1111R)</name>
    <dbReference type="NCBI Taxonomy" id="340100"/>
    <lineage>
        <taxon>Bacteria</taxon>
        <taxon>Pseudomonadati</taxon>
        <taxon>Pseudomonadota</taxon>
        <taxon>Betaproteobacteria</taxon>
        <taxon>Burkholderiales</taxon>
        <taxon>Alcaligenaceae</taxon>
        <taxon>Bordetella</taxon>
    </lineage>
</organism>
<dbReference type="CDD" id="cd08421">
    <property type="entry name" value="PBP2_LTTR_like_1"/>
    <property type="match status" value="1"/>
</dbReference>
<dbReference type="GO" id="GO:0003677">
    <property type="term" value="F:DNA binding"/>
    <property type="evidence" value="ECO:0007669"/>
    <property type="project" value="UniProtKB-KW"/>
</dbReference>
<accession>A9ILQ9</accession>
<dbReference type="GO" id="GO:0003700">
    <property type="term" value="F:DNA-binding transcription factor activity"/>
    <property type="evidence" value="ECO:0007669"/>
    <property type="project" value="InterPro"/>
</dbReference>
<evidence type="ECO:0000259" key="5">
    <source>
        <dbReference type="PROSITE" id="PS50931"/>
    </source>
</evidence>
<keyword evidence="3" id="KW-0238">DNA-binding</keyword>
<dbReference type="InterPro" id="IPR000847">
    <property type="entry name" value="LysR_HTH_N"/>
</dbReference>
<evidence type="ECO:0000256" key="4">
    <source>
        <dbReference type="ARBA" id="ARBA00023163"/>
    </source>
</evidence>
<dbReference type="Gene3D" id="1.10.10.10">
    <property type="entry name" value="Winged helix-like DNA-binding domain superfamily/Winged helix DNA-binding domain"/>
    <property type="match status" value="1"/>
</dbReference>
<reference evidence="6 7" key="1">
    <citation type="journal article" date="2008" name="BMC Genomics">
        <title>The missing link: Bordetella petrii is endowed with both the metabolic versatility of environmental bacteria and virulence traits of pathogenic Bordetellae.</title>
        <authorList>
            <person name="Gross R."/>
            <person name="Guzman C.A."/>
            <person name="Sebaihia M."/>
            <person name="Martins Dos Santos V.A."/>
            <person name="Pieper D.H."/>
            <person name="Koebnik R."/>
            <person name="Lechner M."/>
            <person name="Bartels D."/>
            <person name="Buhrmester J."/>
            <person name="Choudhuri J.V."/>
            <person name="Ebensen T."/>
            <person name="Gaigalat L."/>
            <person name="Herrmann S."/>
            <person name="Khachane A.N."/>
            <person name="Larisch C."/>
            <person name="Link S."/>
            <person name="Linke B."/>
            <person name="Meyer F."/>
            <person name="Mormann S."/>
            <person name="Nakunst D."/>
            <person name="Rueckert C."/>
            <person name="Schneiker-Bekel S."/>
            <person name="Schulze K."/>
            <person name="Vorhoelter F.J."/>
            <person name="Yevsa T."/>
            <person name="Engle J.T."/>
            <person name="Goldman W.E."/>
            <person name="Puehler A."/>
            <person name="Goebel U.B."/>
            <person name="Goesmann A."/>
            <person name="Bloecker H."/>
            <person name="Kaiser O."/>
            <person name="Martinez-Arias R."/>
        </authorList>
    </citation>
    <scope>NUCLEOTIDE SEQUENCE [LARGE SCALE GENOMIC DNA]</scope>
    <source>
        <strain evidence="7">ATCC BAA-461 / DSM 12804 / CCUG 43448 / CIP 107267 / Se-1111R</strain>
    </source>
</reference>
<keyword evidence="4" id="KW-0804">Transcription</keyword>
<name>A9ILQ9_BORPD</name>
<dbReference type="Pfam" id="PF00126">
    <property type="entry name" value="HTH_1"/>
    <property type="match status" value="1"/>
</dbReference>
<dbReference type="eggNOG" id="COG0583">
    <property type="taxonomic scope" value="Bacteria"/>
</dbReference>
<dbReference type="InterPro" id="IPR036390">
    <property type="entry name" value="WH_DNA-bd_sf"/>
</dbReference>
<dbReference type="SUPFAM" id="SSF53850">
    <property type="entry name" value="Periplasmic binding protein-like II"/>
    <property type="match status" value="1"/>
</dbReference>
<evidence type="ECO:0000313" key="7">
    <source>
        <dbReference type="Proteomes" id="UP000001225"/>
    </source>
</evidence>
<dbReference type="AlphaFoldDB" id="A9ILQ9"/>
<comment type="similarity">
    <text evidence="1">Belongs to the LysR transcriptional regulatory family.</text>
</comment>
<sequence>MAGHFDLTDLQLIVHIGDWHSLTRGAEKTHLSLPAASTRIKNLEEHFGTQLLYRTSQGVTLTPSGEALTRHARTVMRQVEQLRGDMQEFARGVKGHVRVLANTTAMTEFMPAVLGRFLAAHPDVNVELRERLSYLIVRAVAEGSADLGIVAGCTADQGLQFIPYRKDRLVMVAAASHPLAREPAVAFADTLGNDYVGLSEWSAIHPFLVQAAAALGRTFKFRIEVGNFEAVCRMIETGVGIGVIPESVALRFARALNIAIVPLTDDWALRELQICVRDRDALPAFARELVDMLVADVPEHEREGEGEGKRAPPAAG</sequence>
<dbReference type="PANTHER" id="PTHR30419:SF2">
    <property type="entry name" value="LYSR FAMILY TRANSCRIPTIONAL REGULATOR"/>
    <property type="match status" value="1"/>
</dbReference>
<evidence type="ECO:0000256" key="3">
    <source>
        <dbReference type="ARBA" id="ARBA00023125"/>
    </source>
</evidence>
<dbReference type="EMBL" id="AM902716">
    <property type="protein sequence ID" value="CAP42614.1"/>
    <property type="molecule type" value="Genomic_DNA"/>
</dbReference>
<dbReference type="PANTHER" id="PTHR30419">
    <property type="entry name" value="HTH-TYPE TRANSCRIPTIONAL REGULATOR YBHD"/>
    <property type="match status" value="1"/>
</dbReference>
<evidence type="ECO:0000256" key="1">
    <source>
        <dbReference type="ARBA" id="ARBA00009437"/>
    </source>
</evidence>
<dbReference type="Pfam" id="PF03466">
    <property type="entry name" value="LysR_substrate"/>
    <property type="match status" value="1"/>
</dbReference>
<feature type="domain" description="HTH lysR-type" evidence="5">
    <location>
        <begin position="5"/>
        <end position="62"/>
    </location>
</feature>
<proteinExistence type="inferred from homology"/>
<dbReference type="InterPro" id="IPR005119">
    <property type="entry name" value="LysR_subst-bd"/>
</dbReference>
<protein>
    <submittedName>
        <fullName evidence="6">Transcriptional regulator, LysR-family</fullName>
    </submittedName>
</protein>
<dbReference type="SUPFAM" id="SSF46785">
    <property type="entry name" value="Winged helix' DNA-binding domain"/>
    <property type="match status" value="1"/>
</dbReference>
<dbReference type="GO" id="GO:0005829">
    <property type="term" value="C:cytosol"/>
    <property type="evidence" value="ECO:0007669"/>
    <property type="project" value="TreeGrafter"/>
</dbReference>
<dbReference type="InterPro" id="IPR036388">
    <property type="entry name" value="WH-like_DNA-bd_sf"/>
</dbReference>
<keyword evidence="2" id="KW-0805">Transcription regulation</keyword>
<dbReference type="Gene3D" id="3.40.190.290">
    <property type="match status" value="1"/>
</dbReference>
<dbReference type="Proteomes" id="UP000001225">
    <property type="component" value="Chromosome"/>
</dbReference>
<evidence type="ECO:0000313" key="6">
    <source>
        <dbReference type="EMBL" id="CAP42614.1"/>
    </source>
</evidence>
<dbReference type="STRING" id="94624.Bpet2271"/>
<dbReference type="FunFam" id="1.10.10.10:FF:000001">
    <property type="entry name" value="LysR family transcriptional regulator"/>
    <property type="match status" value="1"/>
</dbReference>
<gene>
    <name evidence="6" type="ordered locus">Bpet2271</name>
</gene>
<dbReference type="PROSITE" id="PS50931">
    <property type="entry name" value="HTH_LYSR"/>
    <property type="match status" value="1"/>
</dbReference>
<dbReference type="InterPro" id="IPR050950">
    <property type="entry name" value="HTH-type_LysR_regulators"/>
</dbReference>
<dbReference type="KEGG" id="bpt:Bpet2271"/>